<reference evidence="1" key="1">
    <citation type="submission" date="2013-08" db="EMBL/GenBank/DDBJ databases">
        <authorList>
            <person name="Mendez C."/>
            <person name="Richter M."/>
            <person name="Ferrer M."/>
            <person name="Sanchez J."/>
        </authorList>
    </citation>
    <scope>NUCLEOTIDE SEQUENCE</scope>
</reference>
<proteinExistence type="predicted"/>
<reference evidence="1" key="2">
    <citation type="journal article" date="2014" name="ISME J.">
        <title>Microbial stratification in low pH oxic and suboxic macroscopic growths along an acid mine drainage.</title>
        <authorList>
            <person name="Mendez-Garcia C."/>
            <person name="Mesa V."/>
            <person name="Sprenger R.R."/>
            <person name="Richter M."/>
            <person name="Diez M.S."/>
            <person name="Solano J."/>
            <person name="Bargiela R."/>
            <person name="Golyshina O.V."/>
            <person name="Manteca A."/>
            <person name="Ramos J.L."/>
            <person name="Gallego J.R."/>
            <person name="Llorente I."/>
            <person name="Martins Dos Santos V.A."/>
            <person name="Jensen O.N."/>
            <person name="Pelaez A.I."/>
            <person name="Sanchez J."/>
            <person name="Ferrer M."/>
        </authorList>
    </citation>
    <scope>NUCLEOTIDE SEQUENCE</scope>
</reference>
<dbReference type="EMBL" id="AUZZ01001807">
    <property type="protein sequence ID" value="EQD62817.1"/>
    <property type="molecule type" value="Genomic_DNA"/>
</dbReference>
<dbReference type="Pfam" id="PF10923">
    <property type="entry name" value="BrxC_BrxD"/>
    <property type="match status" value="1"/>
</dbReference>
<dbReference type="AlphaFoldDB" id="T1AZ33"/>
<feature type="non-terminal residue" evidence="1">
    <location>
        <position position="1"/>
    </location>
</feature>
<dbReference type="InterPro" id="IPR021228">
    <property type="entry name" value="BrxD"/>
</dbReference>
<sequence>ADFRRRLRETGAAATYRLGAVRERELSRQRFRFVSRLCTAAGFNGWVVLLDEVELIGRYSLLQRAKSYAEVATWVRGDRSDPTAPLCAVLTTVDDFETQVLVGKNDAELVPKRLRAKATPEAEQIAAQAELGMRVIERDQIRLQPPGQAELDRIYATLKQIHADAYGWDPPDVAGLERLPSNRMRQYVRAWINEWDLRRLDATYEPEIVAGELVVDLREDADFDGPSGD</sequence>
<protein>
    <submittedName>
        <fullName evidence="1">Uncharacterized protein</fullName>
    </submittedName>
</protein>
<feature type="non-terminal residue" evidence="1">
    <location>
        <position position="229"/>
    </location>
</feature>
<accession>T1AZ33</accession>
<organism evidence="1">
    <name type="scientific">mine drainage metagenome</name>
    <dbReference type="NCBI Taxonomy" id="410659"/>
    <lineage>
        <taxon>unclassified sequences</taxon>
        <taxon>metagenomes</taxon>
        <taxon>ecological metagenomes</taxon>
    </lineage>
</organism>
<gene>
    <name evidence="1" type="ORF">B2A_02660</name>
</gene>
<comment type="caution">
    <text evidence="1">The sequence shown here is derived from an EMBL/GenBank/DDBJ whole genome shotgun (WGS) entry which is preliminary data.</text>
</comment>
<evidence type="ECO:0000313" key="1">
    <source>
        <dbReference type="EMBL" id="EQD62817.1"/>
    </source>
</evidence>
<name>T1AZ33_9ZZZZ</name>